<accession>A0A914YD47</accession>
<keyword evidence="4" id="KW-1003">Cell membrane</keyword>
<keyword evidence="12" id="KW-1185">Reference proteome</keyword>
<feature type="transmembrane region" description="Helical" evidence="11">
    <location>
        <begin position="104"/>
        <end position="126"/>
    </location>
</feature>
<evidence type="ECO:0000256" key="3">
    <source>
        <dbReference type="ARBA" id="ARBA00022448"/>
    </source>
</evidence>
<keyword evidence="5 11" id="KW-0812">Transmembrane</keyword>
<sequence>MSSNFSPQNGEIPAITACIVEIPSSSNLSDSANLECQNNINNNNDSEIRINPVTTIPENSYLTVLSPRYTQRRPRYLSRLDSNASSHPYSDIKWLDNSSARDHFFSILTSIYALLTIVFAIVIELSQKFTPEEWFAETLFYTLMYGLGLLFLFYCYLFMIHPGWYNWLLEYLFYLGWIKEYKDKVIIKTGHSGEGAGSLYLALGTLS</sequence>
<evidence type="ECO:0000256" key="1">
    <source>
        <dbReference type="ARBA" id="ARBA00004651"/>
    </source>
</evidence>
<dbReference type="GO" id="GO:0015252">
    <property type="term" value="F:proton channel activity"/>
    <property type="evidence" value="ECO:0007669"/>
    <property type="project" value="InterPro"/>
</dbReference>
<keyword evidence="3" id="KW-0813">Transport</keyword>
<dbReference type="GO" id="GO:0005886">
    <property type="term" value="C:plasma membrane"/>
    <property type="evidence" value="ECO:0007669"/>
    <property type="project" value="UniProtKB-SubCell"/>
</dbReference>
<dbReference type="AlphaFoldDB" id="A0A914YD47"/>
<evidence type="ECO:0000256" key="11">
    <source>
        <dbReference type="SAM" id="Phobius"/>
    </source>
</evidence>
<proteinExistence type="inferred from homology"/>
<evidence type="ECO:0000313" key="12">
    <source>
        <dbReference type="Proteomes" id="UP000887577"/>
    </source>
</evidence>
<evidence type="ECO:0000256" key="10">
    <source>
        <dbReference type="ARBA" id="ARBA00023303"/>
    </source>
</evidence>
<dbReference type="Proteomes" id="UP000887577">
    <property type="component" value="Unplaced"/>
</dbReference>
<evidence type="ECO:0000256" key="9">
    <source>
        <dbReference type="ARBA" id="ARBA00023136"/>
    </source>
</evidence>
<comment type="subcellular location">
    <subcellularLocation>
        <location evidence="1">Cell membrane</location>
        <topology evidence="1">Multi-pass membrane protein</topology>
    </subcellularLocation>
</comment>
<dbReference type="PANTHER" id="PTHR21522:SF43">
    <property type="entry name" value="OTOPETRIN-2"/>
    <property type="match status" value="1"/>
</dbReference>
<reference evidence="13" key="1">
    <citation type="submission" date="2022-11" db="UniProtKB">
        <authorList>
            <consortium name="WormBaseParasite"/>
        </authorList>
    </citation>
    <scope>IDENTIFICATION</scope>
</reference>
<organism evidence="12 13">
    <name type="scientific">Panagrolaimus superbus</name>
    <dbReference type="NCBI Taxonomy" id="310955"/>
    <lineage>
        <taxon>Eukaryota</taxon>
        <taxon>Metazoa</taxon>
        <taxon>Ecdysozoa</taxon>
        <taxon>Nematoda</taxon>
        <taxon>Chromadorea</taxon>
        <taxon>Rhabditida</taxon>
        <taxon>Tylenchina</taxon>
        <taxon>Panagrolaimomorpha</taxon>
        <taxon>Panagrolaimoidea</taxon>
        <taxon>Panagrolaimidae</taxon>
        <taxon>Panagrolaimus</taxon>
    </lineage>
</organism>
<dbReference type="PANTHER" id="PTHR21522">
    <property type="entry name" value="PROTON CHANNEL OTOP"/>
    <property type="match status" value="1"/>
</dbReference>
<dbReference type="WBParaSite" id="PSU_v2.g17361.t1">
    <property type="protein sequence ID" value="PSU_v2.g17361.t1"/>
    <property type="gene ID" value="PSU_v2.g17361"/>
</dbReference>
<evidence type="ECO:0000256" key="6">
    <source>
        <dbReference type="ARBA" id="ARBA00022781"/>
    </source>
</evidence>
<evidence type="ECO:0000256" key="2">
    <source>
        <dbReference type="ARBA" id="ARBA00006513"/>
    </source>
</evidence>
<evidence type="ECO:0000256" key="8">
    <source>
        <dbReference type="ARBA" id="ARBA00023065"/>
    </source>
</evidence>
<evidence type="ECO:0000256" key="4">
    <source>
        <dbReference type="ARBA" id="ARBA00022475"/>
    </source>
</evidence>
<keyword evidence="7 11" id="KW-1133">Transmembrane helix</keyword>
<evidence type="ECO:0000256" key="5">
    <source>
        <dbReference type="ARBA" id="ARBA00022692"/>
    </source>
</evidence>
<protein>
    <submittedName>
        <fullName evidence="13">Uncharacterized protein</fullName>
    </submittedName>
</protein>
<dbReference type="InterPro" id="IPR004878">
    <property type="entry name" value="Otopetrin"/>
</dbReference>
<evidence type="ECO:0000313" key="13">
    <source>
        <dbReference type="WBParaSite" id="PSU_v2.g17361.t1"/>
    </source>
</evidence>
<feature type="transmembrane region" description="Helical" evidence="11">
    <location>
        <begin position="138"/>
        <end position="159"/>
    </location>
</feature>
<keyword evidence="6" id="KW-0375">Hydrogen ion transport</keyword>
<name>A0A914YD47_9BILA</name>
<comment type="similarity">
    <text evidence="2">Belongs to the otopetrin family.</text>
</comment>
<keyword evidence="9 11" id="KW-0472">Membrane</keyword>
<keyword evidence="8" id="KW-0406">Ion transport</keyword>
<keyword evidence="10" id="KW-0407">Ion channel</keyword>
<evidence type="ECO:0000256" key="7">
    <source>
        <dbReference type="ARBA" id="ARBA00022989"/>
    </source>
</evidence>